<dbReference type="KEGG" id="euz:DVS28_a2474"/>
<dbReference type="GO" id="GO:0003700">
    <property type="term" value="F:DNA-binding transcription factor activity"/>
    <property type="evidence" value="ECO:0007669"/>
    <property type="project" value="InterPro"/>
</dbReference>
<evidence type="ECO:0000259" key="4">
    <source>
        <dbReference type="PROSITE" id="PS50987"/>
    </source>
</evidence>
<evidence type="ECO:0000256" key="1">
    <source>
        <dbReference type="ARBA" id="ARBA00023015"/>
    </source>
</evidence>
<name>A0A346XY58_9ACTN</name>
<dbReference type="PRINTS" id="PR00778">
    <property type="entry name" value="HTHARSR"/>
</dbReference>
<keyword evidence="2" id="KW-0238">DNA-binding</keyword>
<dbReference type="PANTHER" id="PTHR43132">
    <property type="entry name" value="ARSENICAL RESISTANCE OPERON REPRESSOR ARSR-RELATED"/>
    <property type="match status" value="1"/>
</dbReference>
<keyword evidence="6" id="KW-1185">Reference proteome</keyword>
<evidence type="ECO:0000313" key="5">
    <source>
        <dbReference type="EMBL" id="AXV07155.1"/>
    </source>
</evidence>
<evidence type="ECO:0000256" key="3">
    <source>
        <dbReference type="ARBA" id="ARBA00023163"/>
    </source>
</evidence>
<keyword evidence="3" id="KW-0804">Transcription</keyword>
<dbReference type="SUPFAM" id="SSF46785">
    <property type="entry name" value="Winged helix' DNA-binding domain"/>
    <property type="match status" value="1"/>
</dbReference>
<dbReference type="Gene3D" id="1.10.10.10">
    <property type="entry name" value="Winged helix-like DNA-binding domain superfamily/Winged helix DNA-binding domain"/>
    <property type="match status" value="1"/>
</dbReference>
<dbReference type="AlphaFoldDB" id="A0A346XY58"/>
<dbReference type="Proteomes" id="UP000264006">
    <property type="component" value="Chromosome"/>
</dbReference>
<dbReference type="InterPro" id="IPR001845">
    <property type="entry name" value="HTH_ArsR_DNA-bd_dom"/>
</dbReference>
<dbReference type="GO" id="GO:0003677">
    <property type="term" value="F:DNA binding"/>
    <property type="evidence" value="ECO:0007669"/>
    <property type="project" value="UniProtKB-KW"/>
</dbReference>
<evidence type="ECO:0000313" key="6">
    <source>
        <dbReference type="Proteomes" id="UP000264006"/>
    </source>
</evidence>
<dbReference type="SMART" id="SM00418">
    <property type="entry name" value="HTH_ARSR"/>
    <property type="match status" value="1"/>
</dbReference>
<organism evidence="5 6">
    <name type="scientific">Euzebya pacifica</name>
    <dbReference type="NCBI Taxonomy" id="1608957"/>
    <lineage>
        <taxon>Bacteria</taxon>
        <taxon>Bacillati</taxon>
        <taxon>Actinomycetota</taxon>
        <taxon>Nitriliruptoria</taxon>
        <taxon>Euzebyales</taxon>
    </lineage>
</organism>
<dbReference type="OrthoDB" id="3401849at2"/>
<reference evidence="5 6" key="1">
    <citation type="submission" date="2018-09" db="EMBL/GenBank/DDBJ databases">
        <title>Complete genome sequence of Euzebya sp. DY32-46 isolated from seawater of Pacific Ocean.</title>
        <authorList>
            <person name="Xu L."/>
            <person name="Wu Y.-H."/>
            <person name="Xu X.-W."/>
        </authorList>
    </citation>
    <scope>NUCLEOTIDE SEQUENCE [LARGE SCALE GENOMIC DNA]</scope>
    <source>
        <strain evidence="5 6">DY32-46</strain>
    </source>
</reference>
<dbReference type="NCBIfam" id="NF033788">
    <property type="entry name" value="HTH_metalloreg"/>
    <property type="match status" value="1"/>
</dbReference>
<protein>
    <submittedName>
        <fullName evidence="5">Putative ArsR-family regulator</fullName>
    </submittedName>
</protein>
<gene>
    <name evidence="5" type="ORF">DVS28_a2474</name>
</gene>
<dbReference type="PANTHER" id="PTHR43132:SF2">
    <property type="entry name" value="ARSENICAL RESISTANCE OPERON REPRESSOR ARSR-RELATED"/>
    <property type="match status" value="1"/>
</dbReference>
<keyword evidence="1" id="KW-0805">Transcription regulation</keyword>
<dbReference type="Pfam" id="PF01022">
    <property type="entry name" value="HTH_5"/>
    <property type="match status" value="1"/>
</dbReference>
<accession>A0A346XY58</accession>
<dbReference type="InterPro" id="IPR036390">
    <property type="entry name" value="WH_DNA-bd_sf"/>
</dbReference>
<dbReference type="InterPro" id="IPR036388">
    <property type="entry name" value="WH-like_DNA-bd_sf"/>
</dbReference>
<sequence length="115" mass="12217">MAVGVSTVEVATAAKLFRGFADPTRLGIVLALLEEGELRVKDLVARLGCSQANVSAHLACLKECELVADRPEGRAVYYRIAQPEVVELLRAAEVLLAATGSQIALCDNYTASEDA</sequence>
<dbReference type="EMBL" id="CP031165">
    <property type="protein sequence ID" value="AXV07155.1"/>
    <property type="molecule type" value="Genomic_DNA"/>
</dbReference>
<proteinExistence type="predicted"/>
<dbReference type="RefSeq" id="WP_114591696.1">
    <property type="nucleotide sequence ID" value="NZ_CP031165.1"/>
</dbReference>
<dbReference type="InterPro" id="IPR051011">
    <property type="entry name" value="Metal_resp_trans_reg"/>
</dbReference>
<dbReference type="PROSITE" id="PS50987">
    <property type="entry name" value="HTH_ARSR_2"/>
    <property type="match status" value="1"/>
</dbReference>
<evidence type="ECO:0000256" key="2">
    <source>
        <dbReference type="ARBA" id="ARBA00023125"/>
    </source>
</evidence>
<feature type="domain" description="HTH arsR-type" evidence="4">
    <location>
        <begin position="5"/>
        <end position="100"/>
    </location>
</feature>
<dbReference type="InterPro" id="IPR011991">
    <property type="entry name" value="ArsR-like_HTH"/>
</dbReference>
<dbReference type="CDD" id="cd00090">
    <property type="entry name" value="HTH_ARSR"/>
    <property type="match status" value="1"/>
</dbReference>